<evidence type="ECO:0000313" key="3">
    <source>
        <dbReference type="Proteomes" id="UP000765509"/>
    </source>
</evidence>
<feature type="region of interest" description="Disordered" evidence="1">
    <location>
        <begin position="510"/>
        <end position="539"/>
    </location>
</feature>
<reference evidence="2" key="1">
    <citation type="submission" date="2021-03" db="EMBL/GenBank/DDBJ databases">
        <title>Draft genome sequence of rust myrtle Austropuccinia psidii MF-1, a brazilian biotype.</title>
        <authorList>
            <person name="Quecine M.C."/>
            <person name="Pachon D.M.R."/>
            <person name="Bonatelli M.L."/>
            <person name="Correr F.H."/>
            <person name="Franceschini L.M."/>
            <person name="Leite T.F."/>
            <person name="Margarido G.R.A."/>
            <person name="Almeida C.A."/>
            <person name="Ferrarezi J.A."/>
            <person name="Labate C.A."/>
        </authorList>
    </citation>
    <scope>NUCLEOTIDE SEQUENCE</scope>
    <source>
        <strain evidence="2">MF-1</strain>
    </source>
</reference>
<sequence length="938" mass="106528">MDLCTCARCLTYTSFQEGEQVEGRLLSKRNIRKHRGQELIRTQPNFGPNQMQHRNNSFSVHSEGSEMSESDDDDDDDDESISDVAVSLPVLVAIFMCWLHLFCALSWKNCRAVYQFIQAIIVAVQRDRTSNFKLTKDIRTIMKSLQICPKLKPFVCCTNCYFLYEGVNVPMNCTFKPLGRDICNTSLFKTTTSFNAIRDRGTRQRQISNAALSELHFINNPRCVYYVHEIRTWINWLLSLETIETQMEQWRKDLSHTTPTSDIQQSLAWKHFTWARHSPNDQSPLRLVFSLFIDWFNPRGNKLAGKQESLGCLVITCLNLPPAMRNKPAYSLLYGIIPGPNSPDVVTISHVIKPLVDELMLLKDGIKVKTAQHPEGRTIYAQLLPLVGDLVAVHKVVGFGSHSANQFCGWCMASLNDLQSMKISTKRNSFEILRVACSWRDAKTLKAQNEIQSRTGIRWSELNRLPYRIVNMHVPLGILHNWMEGVLAVHFRERWGFQESSQEKKRACKEVRRKAKRMRKEEEADVGEEDSSLEGSESTDEGIEIDLKLGTGVAGGLMNKYTMKIFCDLMHEVVVPTGATKLPANLGEAKHGRLKAAQWLSLFTLFVPLIIPEIYIESKSLIPQKSNRGKLLQNTGDLVQCTRILCSRTARDGHAGRFYNAYNRYTSSSRELFNNPRVRPNHHYALHIPEHLKTWGPMMGVGEFAGERLIGWLQKVATNQKINEMHVTIMHKAQSSQRLLGGYKGKGIELMEGGVEGVKRGVKTLIRVKEEVYDAMLGALQSNGIEVRDFRHFPHVDHKWVLGESARAIRVVQFNGAGDKVSVMSPNNVVLYRDQGVIKYGLVQAIYAFYGPNSSALEGVYIKHITNKYPRPKYEVGHIGYYLGLLGAVVGQISHADKRMILPKNIISLAAYRFIEQETFRVPMDGLILTPYSHLIPF</sequence>
<dbReference type="Pfam" id="PF02992">
    <property type="entry name" value="Transposase_21"/>
    <property type="match status" value="1"/>
</dbReference>
<organism evidence="2 3">
    <name type="scientific">Austropuccinia psidii MF-1</name>
    <dbReference type="NCBI Taxonomy" id="1389203"/>
    <lineage>
        <taxon>Eukaryota</taxon>
        <taxon>Fungi</taxon>
        <taxon>Dikarya</taxon>
        <taxon>Basidiomycota</taxon>
        <taxon>Pucciniomycotina</taxon>
        <taxon>Pucciniomycetes</taxon>
        <taxon>Pucciniales</taxon>
        <taxon>Sphaerophragmiaceae</taxon>
        <taxon>Austropuccinia</taxon>
    </lineage>
</organism>
<dbReference type="Proteomes" id="UP000765509">
    <property type="component" value="Unassembled WGS sequence"/>
</dbReference>
<name>A0A9Q3EMG2_9BASI</name>
<dbReference type="PANTHER" id="PTHR46579:SF1">
    <property type="entry name" value="F5_8 TYPE C DOMAIN-CONTAINING PROTEIN"/>
    <property type="match status" value="1"/>
</dbReference>
<keyword evidence="3" id="KW-1185">Reference proteome</keyword>
<feature type="compositionally biased region" description="Polar residues" evidence="1">
    <location>
        <begin position="40"/>
        <end position="60"/>
    </location>
</feature>
<dbReference type="AlphaFoldDB" id="A0A9Q3EMG2"/>
<feature type="region of interest" description="Disordered" evidence="1">
    <location>
        <begin position="39"/>
        <end position="80"/>
    </location>
</feature>
<dbReference type="InterPro" id="IPR004242">
    <property type="entry name" value="Transposase_21"/>
</dbReference>
<evidence type="ECO:0000256" key="1">
    <source>
        <dbReference type="SAM" id="MobiDB-lite"/>
    </source>
</evidence>
<comment type="caution">
    <text evidence="2">The sequence shown here is derived from an EMBL/GenBank/DDBJ whole genome shotgun (WGS) entry which is preliminary data.</text>
</comment>
<dbReference type="PANTHER" id="PTHR46579">
    <property type="entry name" value="F5/8 TYPE C DOMAIN-CONTAINING PROTEIN-RELATED"/>
    <property type="match status" value="1"/>
</dbReference>
<proteinExistence type="predicted"/>
<dbReference type="EMBL" id="AVOT02030643">
    <property type="protein sequence ID" value="MBW0523889.1"/>
    <property type="molecule type" value="Genomic_DNA"/>
</dbReference>
<feature type="compositionally biased region" description="Acidic residues" evidence="1">
    <location>
        <begin position="66"/>
        <end position="80"/>
    </location>
</feature>
<gene>
    <name evidence="2" type="ORF">O181_063604</name>
</gene>
<feature type="compositionally biased region" description="Acidic residues" evidence="1">
    <location>
        <begin position="523"/>
        <end position="539"/>
    </location>
</feature>
<dbReference type="OrthoDB" id="3039677at2759"/>
<evidence type="ECO:0000313" key="2">
    <source>
        <dbReference type="EMBL" id="MBW0523889.1"/>
    </source>
</evidence>
<accession>A0A9Q3EMG2</accession>
<protein>
    <submittedName>
        <fullName evidence="2">Uncharacterized protein</fullName>
    </submittedName>
</protein>